<evidence type="ECO:0000313" key="5">
    <source>
        <dbReference type="Proteomes" id="UP000199690"/>
    </source>
</evidence>
<evidence type="ECO:0000313" key="6">
    <source>
        <dbReference type="Proteomes" id="UP000236729"/>
    </source>
</evidence>
<dbReference type="EMBL" id="FOME01000007">
    <property type="protein sequence ID" value="SFD88049.1"/>
    <property type="molecule type" value="Genomic_DNA"/>
</dbReference>
<reference evidence="3" key="2">
    <citation type="submission" date="2016-10" db="EMBL/GenBank/DDBJ databases">
        <authorList>
            <person name="de Groot N.N."/>
        </authorList>
    </citation>
    <scope>NUCLEOTIDE SEQUENCE [LARGE SCALE GENOMIC DNA]</scope>
    <source>
        <strain evidence="3">ATCC 20501</strain>
    </source>
</reference>
<dbReference type="AlphaFoldDB" id="A0A1H6DX45"/>
<feature type="compositionally biased region" description="Acidic residues" evidence="2">
    <location>
        <begin position="131"/>
        <end position="142"/>
    </location>
</feature>
<evidence type="ECO:0000313" key="4">
    <source>
        <dbReference type="EMBL" id="SFD88049.1"/>
    </source>
</evidence>
<accession>A0A1H6DX45</accession>
<evidence type="ECO:0000256" key="2">
    <source>
        <dbReference type="SAM" id="MobiDB-lite"/>
    </source>
</evidence>
<accession>A0A1I1VZ66</accession>
<reference evidence="5 6" key="1">
    <citation type="submission" date="2016-10" db="EMBL/GenBank/DDBJ databases">
        <authorList>
            <person name="Varghese N."/>
            <person name="Submissions S."/>
        </authorList>
    </citation>
    <scope>NUCLEOTIDE SEQUENCE [LARGE SCALE GENOMIC DNA]</scope>
    <source>
        <strain evidence="6">ATCC 20501</strain>
        <strain evidence="4 5">CGMCC 4.3529</strain>
    </source>
</reference>
<feature type="coiled-coil region" evidence="1">
    <location>
        <begin position="10"/>
        <end position="37"/>
    </location>
</feature>
<sequence>MSDDWMTPEIREAEAMLEERMRQAEEVLDRVARYEASLPEIKLTDDQIEDVEQRIRSGQAPPEIAALQARIDAGEFSWQDIASGEALHDESVQASFAKSVANMQQAKELLDAGYDVATVISNDPNRPAADTYDDEPPDSFLR</sequence>
<name>A0A1H6DX45_9PSEU</name>
<gene>
    <name evidence="3" type="ORF">SAMN02982929_05106</name>
    <name evidence="4" type="ORF">SAMN05216506_10779</name>
</gene>
<keyword evidence="1" id="KW-0175">Coiled coil</keyword>
<dbReference type="Proteomes" id="UP000199690">
    <property type="component" value="Unassembled WGS sequence"/>
</dbReference>
<dbReference type="SMR" id="A0A1H6DX45"/>
<organism evidence="3 6">
    <name type="scientific">Saccharopolyspora kobensis</name>
    <dbReference type="NCBI Taxonomy" id="146035"/>
    <lineage>
        <taxon>Bacteria</taxon>
        <taxon>Bacillati</taxon>
        <taxon>Actinomycetota</taxon>
        <taxon>Actinomycetes</taxon>
        <taxon>Pseudonocardiales</taxon>
        <taxon>Pseudonocardiaceae</taxon>
        <taxon>Saccharopolyspora</taxon>
    </lineage>
</organism>
<protein>
    <submittedName>
        <fullName evidence="3">Uncharacterized protein</fullName>
    </submittedName>
</protein>
<feature type="region of interest" description="Disordered" evidence="2">
    <location>
        <begin position="121"/>
        <end position="142"/>
    </location>
</feature>
<dbReference type="EMBL" id="FNVB01000008">
    <property type="protein sequence ID" value="SEG89920.1"/>
    <property type="molecule type" value="Genomic_DNA"/>
</dbReference>
<dbReference type="RefSeq" id="WP_235863608.1">
    <property type="nucleotide sequence ID" value="NZ_FNVB01000008.1"/>
</dbReference>
<keyword evidence="5" id="KW-1185">Reference proteome</keyword>
<evidence type="ECO:0000256" key="1">
    <source>
        <dbReference type="SAM" id="Coils"/>
    </source>
</evidence>
<dbReference type="Proteomes" id="UP000236729">
    <property type="component" value="Unassembled WGS sequence"/>
</dbReference>
<proteinExistence type="predicted"/>
<evidence type="ECO:0000313" key="3">
    <source>
        <dbReference type="EMBL" id="SEG89920.1"/>
    </source>
</evidence>